<feature type="region of interest" description="Disordered" evidence="1">
    <location>
        <begin position="75"/>
        <end position="121"/>
    </location>
</feature>
<dbReference type="KEGG" id="tva:4766470"/>
<reference evidence="2" key="2">
    <citation type="journal article" date="2007" name="Science">
        <title>Draft genome sequence of the sexually transmitted pathogen Trichomonas vaginalis.</title>
        <authorList>
            <person name="Carlton J.M."/>
            <person name="Hirt R.P."/>
            <person name="Silva J.C."/>
            <person name="Delcher A.L."/>
            <person name="Schatz M."/>
            <person name="Zhao Q."/>
            <person name="Wortman J.R."/>
            <person name="Bidwell S.L."/>
            <person name="Alsmark U.C.M."/>
            <person name="Besteiro S."/>
            <person name="Sicheritz-Ponten T."/>
            <person name="Noel C.J."/>
            <person name="Dacks J.B."/>
            <person name="Foster P.G."/>
            <person name="Simillion C."/>
            <person name="Van de Peer Y."/>
            <person name="Miranda-Saavedra D."/>
            <person name="Barton G.J."/>
            <person name="Westrop G.D."/>
            <person name="Mueller S."/>
            <person name="Dessi D."/>
            <person name="Fiori P.L."/>
            <person name="Ren Q."/>
            <person name="Paulsen I."/>
            <person name="Zhang H."/>
            <person name="Bastida-Corcuera F.D."/>
            <person name="Simoes-Barbosa A."/>
            <person name="Brown M.T."/>
            <person name="Hayes R.D."/>
            <person name="Mukherjee M."/>
            <person name="Okumura C.Y."/>
            <person name="Schneider R."/>
            <person name="Smith A.J."/>
            <person name="Vanacova S."/>
            <person name="Villalvazo M."/>
            <person name="Haas B.J."/>
            <person name="Pertea M."/>
            <person name="Feldblyum T.V."/>
            <person name="Utterback T.R."/>
            <person name="Shu C.L."/>
            <person name="Osoegawa K."/>
            <person name="de Jong P.J."/>
            <person name="Hrdy I."/>
            <person name="Horvathova L."/>
            <person name="Zubacova Z."/>
            <person name="Dolezal P."/>
            <person name="Malik S.B."/>
            <person name="Logsdon J.M. Jr."/>
            <person name="Henze K."/>
            <person name="Gupta A."/>
            <person name="Wang C.C."/>
            <person name="Dunne R.L."/>
            <person name="Upcroft J.A."/>
            <person name="Upcroft P."/>
            <person name="White O."/>
            <person name="Salzberg S.L."/>
            <person name="Tang P."/>
            <person name="Chiu C.-H."/>
            <person name="Lee Y.-S."/>
            <person name="Embley T.M."/>
            <person name="Coombs G.H."/>
            <person name="Mottram J.C."/>
            <person name="Tachezy J."/>
            <person name="Fraser-Liggett C.M."/>
            <person name="Johnson P.J."/>
        </authorList>
    </citation>
    <scope>NUCLEOTIDE SEQUENCE [LARGE SCALE GENOMIC DNA]</scope>
    <source>
        <strain evidence="2">G3</strain>
    </source>
</reference>
<dbReference type="VEuPathDB" id="TrichDB:TVAGG3_0820460"/>
<dbReference type="Proteomes" id="UP000001542">
    <property type="component" value="Unassembled WGS sequence"/>
</dbReference>
<evidence type="ECO:0000313" key="3">
    <source>
        <dbReference type="Proteomes" id="UP000001542"/>
    </source>
</evidence>
<accession>A2EFG9</accession>
<evidence type="ECO:0000256" key="1">
    <source>
        <dbReference type="SAM" id="MobiDB-lite"/>
    </source>
</evidence>
<gene>
    <name evidence="2" type="ORF">TVAG_190860</name>
</gene>
<dbReference type="VEuPathDB" id="TrichDB:TVAG_190860"/>
<name>A2EFG9_TRIV3</name>
<reference evidence="2" key="1">
    <citation type="submission" date="2006-10" db="EMBL/GenBank/DDBJ databases">
        <authorList>
            <person name="Amadeo P."/>
            <person name="Zhao Q."/>
            <person name="Wortman J."/>
            <person name="Fraser-Liggett C."/>
            <person name="Carlton J."/>
        </authorList>
    </citation>
    <scope>NUCLEOTIDE SEQUENCE</scope>
    <source>
        <strain evidence="2">G3</strain>
    </source>
</reference>
<sequence>MELWGLSLEERTDPKASYEEYFKDVPGYDPKYNMFAMKDPDYQIEMNFSNICFGQDANEAVDLIIPDLRSMLLENSFPPGLTERPRPPKIEKHSKKDKKKHDKKKHRDVPKSKSLAILSEH</sequence>
<dbReference type="InParanoid" id="A2EFG9"/>
<dbReference type="SMR" id="A2EFG9"/>
<dbReference type="EMBL" id="DS113375">
    <property type="protein sequence ID" value="EAY08563.1"/>
    <property type="molecule type" value="Genomic_DNA"/>
</dbReference>
<feature type="compositionally biased region" description="Basic residues" evidence="1">
    <location>
        <begin position="92"/>
        <end position="108"/>
    </location>
</feature>
<evidence type="ECO:0000313" key="2">
    <source>
        <dbReference type="EMBL" id="EAY08563.1"/>
    </source>
</evidence>
<protein>
    <submittedName>
        <fullName evidence="2">Uncharacterized protein</fullName>
    </submittedName>
</protein>
<organism evidence="2 3">
    <name type="scientific">Trichomonas vaginalis (strain ATCC PRA-98 / G3)</name>
    <dbReference type="NCBI Taxonomy" id="412133"/>
    <lineage>
        <taxon>Eukaryota</taxon>
        <taxon>Metamonada</taxon>
        <taxon>Parabasalia</taxon>
        <taxon>Trichomonadida</taxon>
        <taxon>Trichomonadidae</taxon>
        <taxon>Trichomonas</taxon>
    </lineage>
</organism>
<keyword evidence="3" id="KW-1185">Reference proteome</keyword>
<dbReference type="RefSeq" id="XP_001320786.1">
    <property type="nucleotide sequence ID" value="XM_001320751.1"/>
</dbReference>
<dbReference type="AlphaFoldDB" id="A2EFG9"/>
<proteinExistence type="predicted"/>